<keyword evidence="11 14" id="KW-0472">Membrane</keyword>
<dbReference type="Gene3D" id="1.20.1070.10">
    <property type="entry name" value="Rhodopsin 7-helix transmembrane proteins"/>
    <property type="match status" value="1"/>
</dbReference>
<dbReference type="PANTHER" id="PTHR11496:SF83">
    <property type="entry name" value="HYDROXYACID-OXOACID TRANSHYDROGENASE, MITOCHONDRIAL"/>
    <property type="match status" value="1"/>
</dbReference>
<dbReference type="InterPro" id="IPR001670">
    <property type="entry name" value="ADH_Fe/GldA"/>
</dbReference>
<evidence type="ECO:0000313" key="17">
    <source>
        <dbReference type="WBParaSite" id="ACRNAN_scaffold262.g27415.t1"/>
    </source>
</evidence>
<dbReference type="InterPro" id="IPR042157">
    <property type="entry name" value="HOT"/>
</dbReference>
<dbReference type="EC" id="1.1.99.24" evidence="5"/>
<evidence type="ECO:0000256" key="11">
    <source>
        <dbReference type="ARBA" id="ARBA00023136"/>
    </source>
</evidence>
<dbReference type="GO" id="GO:0046872">
    <property type="term" value="F:metal ion binding"/>
    <property type="evidence" value="ECO:0007669"/>
    <property type="project" value="InterPro"/>
</dbReference>
<evidence type="ECO:0000256" key="14">
    <source>
        <dbReference type="SAM" id="Phobius"/>
    </source>
</evidence>
<evidence type="ECO:0000256" key="4">
    <source>
        <dbReference type="ARBA" id="ARBA00010005"/>
    </source>
</evidence>
<evidence type="ECO:0000313" key="16">
    <source>
        <dbReference type="Proteomes" id="UP000887540"/>
    </source>
</evidence>
<keyword evidence="9" id="KW-0560">Oxidoreductase</keyword>
<dbReference type="GO" id="GO:0047988">
    <property type="term" value="F:hydroxyacid-oxoacid transhydrogenase activity"/>
    <property type="evidence" value="ECO:0007669"/>
    <property type="project" value="UniProtKB-EC"/>
</dbReference>
<accession>A0A914DGF0</accession>
<keyword evidence="6 14" id="KW-0812">Transmembrane</keyword>
<comment type="catalytic activity">
    <reaction evidence="13">
        <text>4-hydroxybutanoate + 2-oxoglutarate = (R)-2-hydroxyglutarate + succinate semialdehyde</text>
        <dbReference type="Rhea" id="RHEA:24734"/>
        <dbReference type="ChEBI" id="CHEBI:15801"/>
        <dbReference type="ChEBI" id="CHEBI:16724"/>
        <dbReference type="ChEBI" id="CHEBI:16810"/>
        <dbReference type="ChEBI" id="CHEBI:57706"/>
        <dbReference type="EC" id="1.1.99.24"/>
    </reaction>
</comment>
<comment type="subcellular location">
    <subcellularLocation>
        <location evidence="3">Membrane</location>
    </subcellularLocation>
    <subcellularLocation>
        <location evidence="2">Mitochondrion</location>
    </subcellularLocation>
</comment>
<dbReference type="CDD" id="cd00637">
    <property type="entry name" value="7tm_classA_rhodopsin-like"/>
    <property type="match status" value="1"/>
</dbReference>
<dbReference type="SUPFAM" id="SSF56796">
    <property type="entry name" value="Dehydroquinate synthase-like"/>
    <property type="match status" value="1"/>
</dbReference>
<evidence type="ECO:0000256" key="7">
    <source>
        <dbReference type="ARBA" id="ARBA00022946"/>
    </source>
</evidence>
<reference evidence="17" key="1">
    <citation type="submission" date="2022-11" db="UniProtKB">
        <authorList>
            <consortium name="WormBaseParasite"/>
        </authorList>
    </citation>
    <scope>IDENTIFICATION</scope>
</reference>
<evidence type="ECO:0000256" key="9">
    <source>
        <dbReference type="ARBA" id="ARBA00023002"/>
    </source>
</evidence>
<feature type="domain" description="G-protein coupled receptors family 1 profile" evidence="15">
    <location>
        <begin position="1"/>
        <end position="194"/>
    </location>
</feature>
<evidence type="ECO:0000256" key="2">
    <source>
        <dbReference type="ARBA" id="ARBA00004173"/>
    </source>
</evidence>
<dbReference type="WBParaSite" id="ACRNAN_scaffold262.g27415.t1">
    <property type="protein sequence ID" value="ACRNAN_scaffold262.g27415.t1"/>
    <property type="gene ID" value="ACRNAN_scaffold262.g27415"/>
</dbReference>
<keyword evidence="8 14" id="KW-1133">Transmembrane helix</keyword>
<dbReference type="InterPro" id="IPR056798">
    <property type="entry name" value="ADH_Fe_C"/>
</dbReference>
<dbReference type="Gene3D" id="1.20.1090.10">
    <property type="entry name" value="Dehydroquinate synthase-like - alpha domain"/>
    <property type="match status" value="1"/>
</dbReference>
<dbReference type="PROSITE" id="PS00913">
    <property type="entry name" value="ADH_IRON_1"/>
    <property type="match status" value="1"/>
</dbReference>
<feature type="transmembrane region" description="Helical" evidence="14">
    <location>
        <begin position="117"/>
        <end position="138"/>
    </location>
</feature>
<dbReference type="InterPro" id="IPR039697">
    <property type="entry name" value="Alcohol_dehydrogenase_Fe"/>
</dbReference>
<organism evidence="16 17">
    <name type="scientific">Acrobeloides nanus</name>
    <dbReference type="NCBI Taxonomy" id="290746"/>
    <lineage>
        <taxon>Eukaryota</taxon>
        <taxon>Metazoa</taxon>
        <taxon>Ecdysozoa</taxon>
        <taxon>Nematoda</taxon>
        <taxon>Chromadorea</taxon>
        <taxon>Rhabditida</taxon>
        <taxon>Tylenchina</taxon>
        <taxon>Cephalobomorpha</taxon>
        <taxon>Cephaloboidea</taxon>
        <taxon>Cephalobidae</taxon>
        <taxon>Acrobeloides</taxon>
    </lineage>
</organism>
<sequence>MIALDRFVAVWKPLSYNKLQSSNVVLLSGVISLTVWVLLVFIIFYGMDFDFLETLNKCTSPISNLYYMIMPTYSGIISIFFFGFYLSSIIILFRHLSATKKQQLHAQSNLSKVQMKVFITVSYALFCYSIFYVVPTILQMFVYNCSKQWVYNVSGKMKPAPSINNTTQGNTDYGFEMISSTLRFGNGVTSEIGYDVKNFKSKNPVVFTDRNVVETKAFKAVAESFKKLGISYDVFDRVKVEPSDKSVQEAIEVARKKNYDCFIAVGGGSVIDTAKAAALYTANPRAELMDFFQKPFGKALNPEKPMHTLIAIPTTAGTGSETTGAAIFDLPEKKCKSGIRNRTLKPHLAIVDPLNVLSMPRNVAIYSGFDVLCHALESYTVKPYYKRSPRPERPDLRPLYNGANPICDVWVRETLNIVNKYFRRAIFDSEDVEAKTHMLMAASFAGMGFGNAGVHLCHALSYPLSSQGKQFTDPDFPNPLIPHGLSVVMTAPADFLFTVSADPQRHLEAARLLGAELPDNASPDLIGNTLADLIRGFMRDFNVPNGLSALGFEKSKIEDLADAGTNYMVANPIIPVDADKEIIAKIYEKSWTVY</sequence>
<dbReference type="Gene3D" id="3.40.50.1970">
    <property type="match status" value="1"/>
</dbReference>
<dbReference type="GO" id="GO:0004022">
    <property type="term" value="F:alcohol dehydrogenase (NAD+) activity"/>
    <property type="evidence" value="ECO:0007669"/>
    <property type="project" value="InterPro"/>
</dbReference>
<evidence type="ECO:0000256" key="1">
    <source>
        <dbReference type="ARBA" id="ARBA00000813"/>
    </source>
</evidence>
<comment type="function">
    <text evidence="12">Catalyzes the cofactor-independent reversible oxidation of gamma-hydroxybutyrate (GHB) to succinic semialdehyde (SSA) coupled to reduction of 2-ketoglutarate (2-KG) to D-2-hydroxyglutarate (D-2-HG). L-3-hydroxybutyrate (L-3-OHB) is also a substrate for HOT when using 2-KG as hydrogen acceptor, resulting in the formation of D-2-HG.</text>
</comment>
<evidence type="ECO:0000256" key="10">
    <source>
        <dbReference type="ARBA" id="ARBA00023128"/>
    </source>
</evidence>
<evidence type="ECO:0000256" key="5">
    <source>
        <dbReference type="ARBA" id="ARBA00013182"/>
    </source>
</evidence>
<feature type="transmembrane region" description="Helical" evidence="14">
    <location>
        <begin position="65"/>
        <end position="96"/>
    </location>
</feature>
<comment type="similarity">
    <text evidence="4">Belongs to the iron-containing alcohol dehydrogenase family. Hydroxyacid-oxoacid transhydrogenase subfamily.</text>
</comment>
<keyword evidence="7" id="KW-0809">Transit peptide</keyword>
<proteinExistence type="inferred from homology"/>
<keyword evidence="10" id="KW-0496">Mitochondrion</keyword>
<keyword evidence="16" id="KW-1185">Reference proteome</keyword>
<dbReference type="Pfam" id="PF25137">
    <property type="entry name" value="ADH_Fe_C"/>
    <property type="match status" value="1"/>
</dbReference>
<dbReference type="InterPro" id="IPR017452">
    <property type="entry name" value="GPCR_Rhodpsn_7TM"/>
</dbReference>
<dbReference type="FunFam" id="3.40.50.1970:FF:000003">
    <property type="entry name" value="Alcohol dehydrogenase, iron-containing"/>
    <property type="match status" value="1"/>
</dbReference>
<evidence type="ECO:0000256" key="8">
    <source>
        <dbReference type="ARBA" id="ARBA00022989"/>
    </source>
</evidence>
<feature type="transmembrane region" description="Helical" evidence="14">
    <location>
        <begin position="24"/>
        <end position="45"/>
    </location>
</feature>
<dbReference type="PANTHER" id="PTHR11496">
    <property type="entry name" value="ALCOHOL DEHYDROGENASE"/>
    <property type="match status" value="1"/>
</dbReference>
<dbReference type="InterPro" id="IPR018211">
    <property type="entry name" value="ADH_Fe_CS"/>
</dbReference>
<evidence type="ECO:0000256" key="13">
    <source>
        <dbReference type="ARBA" id="ARBA00049496"/>
    </source>
</evidence>
<evidence type="ECO:0000256" key="12">
    <source>
        <dbReference type="ARBA" id="ARBA00024921"/>
    </source>
</evidence>
<dbReference type="AlphaFoldDB" id="A0A914DGF0"/>
<dbReference type="PROSITE" id="PS50262">
    <property type="entry name" value="G_PROTEIN_RECEP_F1_2"/>
    <property type="match status" value="1"/>
</dbReference>
<dbReference type="Pfam" id="PF00465">
    <property type="entry name" value="Fe-ADH"/>
    <property type="match status" value="1"/>
</dbReference>
<dbReference type="GO" id="GO:0005739">
    <property type="term" value="C:mitochondrion"/>
    <property type="evidence" value="ECO:0007669"/>
    <property type="project" value="UniProtKB-SubCell"/>
</dbReference>
<dbReference type="Proteomes" id="UP000887540">
    <property type="component" value="Unplaced"/>
</dbReference>
<evidence type="ECO:0000259" key="15">
    <source>
        <dbReference type="PROSITE" id="PS50262"/>
    </source>
</evidence>
<dbReference type="SUPFAM" id="SSF81321">
    <property type="entry name" value="Family A G protein-coupled receptor-like"/>
    <property type="match status" value="1"/>
</dbReference>
<evidence type="ECO:0000256" key="3">
    <source>
        <dbReference type="ARBA" id="ARBA00004370"/>
    </source>
</evidence>
<evidence type="ECO:0000256" key="6">
    <source>
        <dbReference type="ARBA" id="ARBA00022692"/>
    </source>
</evidence>
<comment type="catalytic activity">
    <reaction evidence="1">
        <text>(S)-3-hydroxybutanoate + 2-oxoglutarate = (R)-2-hydroxyglutarate + acetoacetate</text>
        <dbReference type="Rhea" id="RHEA:23048"/>
        <dbReference type="ChEBI" id="CHEBI:11047"/>
        <dbReference type="ChEBI" id="CHEBI:13705"/>
        <dbReference type="ChEBI" id="CHEBI:15801"/>
        <dbReference type="ChEBI" id="CHEBI:16810"/>
        <dbReference type="EC" id="1.1.99.24"/>
    </reaction>
</comment>
<dbReference type="GO" id="GO:0016020">
    <property type="term" value="C:membrane"/>
    <property type="evidence" value="ECO:0007669"/>
    <property type="project" value="UniProtKB-SubCell"/>
</dbReference>
<protein>
    <recommendedName>
        <fullName evidence="5">hydroxyacid-oxoacid transhydrogenase</fullName>
        <ecNumber evidence="5">1.1.99.24</ecNumber>
    </recommendedName>
</protein>
<dbReference type="CDD" id="cd08190">
    <property type="entry name" value="HOT"/>
    <property type="match status" value="1"/>
</dbReference>
<name>A0A914DGF0_9BILA</name>